<accession>A0A842J7X2</accession>
<dbReference type="GO" id="GO:0032993">
    <property type="term" value="C:protein-DNA complex"/>
    <property type="evidence" value="ECO:0007669"/>
    <property type="project" value="TreeGrafter"/>
</dbReference>
<dbReference type="Gene3D" id="3.40.50.2300">
    <property type="match status" value="1"/>
</dbReference>
<dbReference type="GO" id="GO:0005829">
    <property type="term" value="C:cytosol"/>
    <property type="evidence" value="ECO:0007669"/>
    <property type="project" value="TreeGrafter"/>
</dbReference>
<name>A0A842J7X2_9ACTN</name>
<dbReference type="PANTHER" id="PTHR48111:SF2">
    <property type="entry name" value="RESPONSE REGULATOR SAER"/>
    <property type="match status" value="1"/>
</dbReference>
<dbReference type="Pfam" id="PF00486">
    <property type="entry name" value="Trans_reg_C"/>
    <property type="match status" value="1"/>
</dbReference>
<protein>
    <submittedName>
        <fullName evidence="10">Response regulator transcription factor</fullName>
    </submittedName>
</protein>
<comment type="caution">
    <text evidence="10">The sequence shown here is derived from an EMBL/GenBank/DDBJ whole genome shotgun (WGS) entry which is preliminary data.</text>
</comment>
<dbReference type="PROSITE" id="PS50110">
    <property type="entry name" value="RESPONSE_REGULATORY"/>
    <property type="match status" value="1"/>
</dbReference>
<dbReference type="PANTHER" id="PTHR48111">
    <property type="entry name" value="REGULATOR OF RPOS"/>
    <property type="match status" value="1"/>
</dbReference>
<evidence type="ECO:0000256" key="3">
    <source>
        <dbReference type="ARBA" id="ARBA00023015"/>
    </source>
</evidence>
<dbReference type="InterPro" id="IPR011006">
    <property type="entry name" value="CheY-like_superfamily"/>
</dbReference>
<evidence type="ECO:0000313" key="11">
    <source>
        <dbReference type="Proteomes" id="UP000587396"/>
    </source>
</evidence>
<keyword evidence="2" id="KW-0902">Two-component regulatory system</keyword>
<dbReference type="FunFam" id="3.40.50.2300:FF:000001">
    <property type="entry name" value="DNA-binding response regulator PhoB"/>
    <property type="match status" value="1"/>
</dbReference>
<keyword evidence="1 6" id="KW-0597">Phosphoprotein</keyword>
<keyword evidence="11" id="KW-1185">Reference proteome</keyword>
<evidence type="ECO:0000256" key="4">
    <source>
        <dbReference type="ARBA" id="ARBA00023125"/>
    </source>
</evidence>
<dbReference type="InterPro" id="IPR001867">
    <property type="entry name" value="OmpR/PhoB-type_DNA-bd"/>
</dbReference>
<evidence type="ECO:0000256" key="2">
    <source>
        <dbReference type="ARBA" id="ARBA00023012"/>
    </source>
</evidence>
<dbReference type="GO" id="GO:0006355">
    <property type="term" value="P:regulation of DNA-templated transcription"/>
    <property type="evidence" value="ECO:0007669"/>
    <property type="project" value="InterPro"/>
</dbReference>
<feature type="modified residue" description="4-aspartylphosphate" evidence="6">
    <location>
        <position position="59"/>
    </location>
</feature>
<dbReference type="CDD" id="cd17574">
    <property type="entry name" value="REC_OmpR"/>
    <property type="match status" value="1"/>
</dbReference>
<evidence type="ECO:0000259" key="9">
    <source>
        <dbReference type="PROSITE" id="PS51755"/>
    </source>
</evidence>
<dbReference type="Gene3D" id="1.10.10.10">
    <property type="entry name" value="Winged helix-like DNA-binding domain superfamily/Winged helix DNA-binding domain"/>
    <property type="match status" value="1"/>
</dbReference>
<feature type="domain" description="Response regulatory" evidence="8">
    <location>
        <begin position="11"/>
        <end position="123"/>
    </location>
</feature>
<dbReference type="GO" id="GO:0000156">
    <property type="term" value="F:phosphorelay response regulator activity"/>
    <property type="evidence" value="ECO:0007669"/>
    <property type="project" value="TreeGrafter"/>
</dbReference>
<dbReference type="EMBL" id="JACMSE010000001">
    <property type="protein sequence ID" value="MBC2887893.1"/>
    <property type="molecule type" value="Genomic_DNA"/>
</dbReference>
<reference evidence="10 11" key="1">
    <citation type="submission" date="2020-08" db="EMBL/GenBank/DDBJ databases">
        <authorList>
            <person name="Liu C."/>
            <person name="Sun Q."/>
        </authorList>
    </citation>
    <scope>NUCLEOTIDE SEQUENCE [LARGE SCALE GENOMIC DNA]</scope>
    <source>
        <strain evidence="10 11">N22</strain>
    </source>
</reference>
<dbReference type="GO" id="GO:0000976">
    <property type="term" value="F:transcription cis-regulatory region binding"/>
    <property type="evidence" value="ECO:0007669"/>
    <property type="project" value="TreeGrafter"/>
</dbReference>
<dbReference type="CDD" id="cd00383">
    <property type="entry name" value="trans_reg_C"/>
    <property type="match status" value="1"/>
</dbReference>
<dbReference type="InterPro" id="IPR001789">
    <property type="entry name" value="Sig_transdc_resp-reg_receiver"/>
</dbReference>
<evidence type="ECO:0000259" key="8">
    <source>
        <dbReference type="PROSITE" id="PS50110"/>
    </source>
</evidence>
<dbReference type="RefSeq" id="WP_185903940.1">
    <property type="nucleotide sequence ID" value="NZ_JACMSE010000001.1"/>
</dbReference>
<sequence length="232" mass="26218">MTERERERQATLLVADDEPDIVEMLAEYFTGRGFRVLEASSGQEALEQAAHAPDLVLLDVGMPRLDGFEVCRRLREHLTCPILFLTARVEDVDALEGFACGADDYVLKPFSLAVLGARVDAHLARDQRQQVKAEVRFDGDVAIDYRTRTVTVAGAPVDLTRREFDIVAFLSKHPGQVFDRDRIHERVGGWENESDSQVVTEHIRRIRNKLAAAGVERDPVETVWGMGYRWRA</sequence>
<keyword evidence="5" id="KW-0804">Transcription</keyword>
<dbReference type="SMART" id="SM00448">
    <property type="entry name" value="REC"/>
    <property type="match status" value="1"/>
</dbReference>
<keyword evidence="3" id="KW-0805">Transcription regulation</keyword>
<dbReference type="InterPro" id="IPR039420">
    <property type="entry name" value="WalR-like"/>
</dbReference>
<dbReference type="SMART" id="SM00862">
    <property type="entry name" value="Trans_reg_C"/>
    <property type="match status" value="1"/>
</dbReference>
<gene>
    <name evidence="10" type="ORF">H7313_00715</name>
</gene>
<evidence type="ECO:0000256" key="1">
    <source>
        <dbReference type="ARBA" id="ARBA00022553"/>
    </source>
</evidence>
<feature type="DNA-binding region" description="OmpR/PhoB-type" evidence="7">
    <location>
        <begin position="132"/>
        <end position="232"/>
    </location>
</feature>
<dbReference type="Pfam" id="PF00072">
    <property type="entry name" value="Response_reg"/>
    <property type="match status" value="1"/>
</dbReference>
<evidence type="ECO:0000256" key="6">
    <source>
        <dbReference type="PROSITE-ProRule" id="PRU00169"/>
    </source>
</evidence>
<evidence type="ECO:0000313" key="10">
    <source>
        <dbReference type="EMBL" id="MBC2887893.1"/>
    </source>
</evidence>
<dbReference type="Proteomes" id="UP000587396">
    <property type="component" value="Unassembled WGS sequence"/>
</dbReference>
<organism evidence="10 11">
    <name type="scientific">Gordonibacter massiliensis</name>
    <name type="common">ex Traore et al. 2017</name>
    <dbReference type="NCBI Taxonomy" id="1841863"/>
    <lineage>
        <taxon>Bacteria</taxon>
        <taxon>Bacillati</taxon>
        <taxon>Actinomycetota</taxon>
        <taxon>Coriobacteriia</taxon>
        <taxon>Eggerthellales</taxon>
        <taxon>Eggerthellaceae</taxon>
        <taxon>Gordonibacter</taxon>
    </lineage>
</organism>
<dbReference type="InterPro" id="IPR036388">
    <property type="entry name" value="WH-like_DNA-bd_sf"/>
</dbReference>
<feature type="domain" description="OmpR/PhoB-type" evidence="9">
    <location>
        <begin position="132"/>
        <end position="232"/>
    </location>
</feature>
<dbReference type="PROSITE" id="PS51755">
    <property type="entry name" value="OMPR_PHOB"/>
    <property type="match status" value="1"/>
</dbReference>
<evidence type="ECO:0000256" key="7">
    <source>
        <dbReference type="PROSITE-ProRule" id="PRU01091"/>
    </source>
</evidence>
<keyword evidence="4 7" id="KW-0238">DNA-binding</keyword>
<dbReference type="SUPFAM" id="SSF52172">
    <property type="entry name" value="CheY-like"/>
    <property type="match status" value="1"/>
</dbReference>
<dbReference type="AlphaFoldDB" id="A0A842J7X2"/>
<proteinExistence type="predicted"/>
<evidence type="ECO:0000256" key="5">
    <source>
        <dbReference type="ARBA" id="ARBA00023163"/>
    </source>
</evidence>